<sequence>MTTVSLWMGKGLLHQPYFIVDTAQEVGLNYQTWLAGVMRSRLIFQRPGVCKPGLATFPVSFSSPGESPDHPLEYEEN</sequence>
<protein>
    <submittedName>
        <fullName evidence="1">Uncharacterized protein</fullName>
    </submittedName>
</protein>
<evidence type="ECO:0000313" key="2">
    <source>
        <dbReference type="Proteomes" id="UP000796761"/>
    </source>
</evidence>
<gene>
    <name evidence="1" type="ORF">HGM15179_001452</name>
</gene>
<keyword evidence="2" id="KW-1185">Reference proteome</keyword>
<reference evidence="1" key="1">
    <citation type="submission" date="2019-04" db="EMBL/GenBank/DDBJ databases">
        <title>Genome assembly of Zosterops borbonicus 15179.</title>
        <authorList>
            <person name="Leroy T."/>
            <person name="Anselmetti Y."/>
            <person name="Tilak M.-K."/>
            <person name="Nabholz B."/>
        </authorList>
    </citation>
    <scope>NUCLEOTIDE SEQUENCE</scope>
    <source>
        <strain evidence="1">HGM_15179</strain>
        <tissue evidence="1">Muscle</tissue>
    </source>
</reference>
<proteinExistence type="predicted"/>
<dbReference type="EMBL" id="SWJQ01000023">
    <property type="protein sequence ID" value="TRZ25641.1"/>
    <property type="molecule type" value="Genomic_DNA"/>
</dbReference>
<evidence type="ECO:0000313" key="1">
    <source>
        <dbReference type="EMBL" id="TRZ25641.1"/>
    </source>
</evidence>
<organism evidence="1 2">
    <name type="scientific">Zosterops borbonicus</name>
    <dbReference type="NCBI Taxonomy" id="364589"/>
    <lineage>
        <taxon>Eukaryota</taxon>
        <taxon>Metazoa</taxon>
        <taxon>Chordata</taxon>
        <taxon>Craniata</taxon>
        <taxon>Vertebrata</taxon>
        <taxon>Euteleostomi</taxon>
        <taxon>Archelosauria</taxon>
        <taxon>Archosauria</taxon>
        <taxon>Dinosauria</taxon>
        <taxon>Saurischia</taxon>
        <taxon>Theropoda</taxon>
        <taxon>Coelurosauria</taxon>
        <taxon>Aves</taxon>
        <taxon>Neognathae</taxon>
        <taxon>Neoaves</taxon>
        <taxon>Telluraves</taxon>
        <taxon>Australaves</taxon>
        <taxon>Passeriformes</taxon>
        <taxon>Sylvioidea</taxon>
        <taxon>Zosteropidae</taxon>
        <taxon>Zosterops</taxon>
    </lineage>
</organism>
<dbReference type="Proteomes" id="UP000796761">
    <property type="component" value="Unassembled WGS sequence"/>
</dbReference>
<name>A0A8K1GUR5_9PASS</name>
<accession>A0A8K1GUR5</accession>
<dbReference type="AlphaFoldDB" id="A0A8K1GUR5"/>
<comment type="caution">
    <text evidence="1">The sequence shown here is derived from an EMBL/GenBank/DDBJ whole genome shotgun (WGS) entry which is preliminary data.</text>
</comment>